<proteinExistence type="predicted"/>
<dbReference type="GO" id="GO:0009231">
    <property type="term" value="P:riboflavin biosynthetic process"/>
    <property type="evidence" value="ECO:0007669"/>
    <property type="project" value="InterPro"/>
</dbReference>
<evidence type="ECO:0000313" key="5">
    <source>
        <dbReference type="EMBL" id="BCJ30715.1"/>
    </source>
</evidence>
<evidence type="ECO:0000259" key="4">
    <source>
        <dbReference type="Pfam" id="PF01872"/>
    </source>
</evidence>
<keyword evidence="6" id="KW-1185">Reference proteome</keyword>
<protein>
    <recommendedName>
        <fullName evidence="4">Bacterial bifunctional deaminase-reductase C-terminal domain-containing protein</fullName>
    </recommendedName>
</protein>
<organism evidence="5 6">
    <name type="scientific">Actinocatenispora sera</name>
    <dbReference type="NCBI Taxonomy" id="390989"/>
    <lineage>
        <taxon>Bacteria</taxon>
        <taxon>Bacillati</taxon>
        <taxon>Actinomycetota</taxon>
        <taxon>Actinomycetes</taxon>
        <taxon>Micromonosporales</taxon>
        <taxon>Micromonosporaceae</taxon>
        <taxon>Actinocatenispora</taxon>
    </lineage>
</organism>
<dbReference type="Pfam" id="PF01872">
    <property type="entry name" value="RibD_C"/>
    <property type="match status" value="1"/>
</dbReference>
<dbReference type="PANTHER" id="PTHR38011:SF7">
    <property type="entry name" value="2,5-DIAMINO-6-RIBOSYLAMINO-4(3H)-PYRIMIDINONE 5'-PHOSPHATE REDUCTASE"/>
    <property type="match status" value="1"/>
</dbReference>
<dbReference type="RefSeq" id="WP_030447468.1">
    <property type="nucleotide sequence ID" value="NZ_AP023354.1"/>
</dbReference>
<dbReference type="EMBL" id="AP023354">
    <property type="protein sequence ID" value="BCJ30715.1"/>
    <property type="molecule type" value="Genomic_DNA"/>
</dbReference>
<dbReference type="AlphaFoldDB" id="A0A810L731"/>
<dbReference type="InterPro" id="IPR024072">
    <property type="entry name" value="DHFR-like_dom_sf"/>
</dbReference>
<dbReference type="InterPro" id="IPR002734">
    <property type="entry name" value="RibDG_C"/>
</dbReference>
<comment type="pathway">
    <text evidence="1">Cofactor biosynthesis; riboflavin biosynthesis.</text>
</comment>
<dbReference type="Gene3D" id="3.40.430.10">
    <property type="entry name" value="Dihydrofolate Reductase, subunit A"/>
    <property type="match status" value="1"/>
</dbReference>
<dbReference type="PANTHER" id="PTHR38011">
    <property type="entry name" value="DIHYDROFOLATE REDUCTASE FAMILY PROTEIN (AFU_ORTHOLOGUE AFUA_8G06820)"/>
    <property type="match status" value="1"/>
</dbReference>
<dbReference type="GO" id="GO:0008703">
    <property type="term" value="F:5-amino-6-(5-phosphoribosylamino)uracil reductase activity"/>
    <property type="evidence" value="ECO:0007669"/>
    <property type="project" value="InterPro"/>
</dbReference>
<dbReference type="SUPFAM" id="SSF53597">
    <property type="entry name" value="Dihydrofolate reductase-like"/>
    <property type="match status" value="1"/>
</dbReference>
<evidence type="ECO:0000256" key="2">
    <source>
        <dbReference type="ARBA" id="ARBA00022857"/>
    </source>
</evidence>
<accession>A0A810L731</accession>
<dbReference type="OrthoDB" id="5243299at2"/>
<evidence type="ECO:0000313" key="6">
    <source>
        <dbReference type="Proteomes" id="UP000680750"/>
    </source>
</evidence>
<evidence type="ECO:0000256" key="1">
    <source>
        <dbReference type="ARBA" id="ARBA00005104"/>
    </source>
</evidence>
<reference evidence="5" key="1">
    <citation type="submission" date="2020-08" db="EMBL/GenBank/DDBJ databases">
        <title>Whole genome shotgun sequence of Actinocatenispora sera NBRC 101916.</title>
        <authorList>
            <person name="Komaki H."/>
            <person name="Tamura T."/>
        </authorList>
    </citation>
    <scope>NUCLEOTIDE SEQUENCE</scope>
    <source>
        <strain evidence="5">NBRC 101916</strain>
    </source>
</reference>
<dbReference type="KEGG" id="aser:Asera_48230"/>
<keyword evidence="2" id="KW-0521">NADP</keyword>
<dbReference type="Proteomes" id="UP000680750">
    <property type="component" value="Chromosome"/>
</dbReference>
<name>A0A810L731_9ACTN</name>
<gene>
    <name evidence="5" type="ORF">Asera_48230</name>
</gene>
<keyword evidence="3" id="KW-0560">Oxidoreductase</keyword>
<dbReference type="InterPro" id="IPR050765">
    <property type="entry name" value="Riboflavin_Biosynth_HTPR"/>
</dbReference>
<evidence type="ECO:0000256" key="3">
    <source>
        <dbReference type="ARBA" id="ARBA00023002"/>
    </source>
</evidence>
<feature type="domain" description="Bacterial bifunctional deaminase-reductase C-terminal" evidence="4">
    <location>
        <begin position="33"/>
        <end position="241"/>
    </location>
</feature>
<sequence length="248" mass="26120">MTGMYRLWPEPDAAPLTDDQVLDCYLPADRSRPQVRVNFVASADGAVTVGGYSAGLSGAADKRVFGLLRMVCDAVMVGAGTLRHEGYGAMRLDERRRAWRSAAGLPESPPLVLVSSRLELDPGSEMFTGAPTRPIVLTHGGSPADRRRALSQVADVLVHGDAEVDLAAALVELADRGLRQVLCEGGPHLLGSLTEADAVDELCLTVAPQLTGPGAGRITAGPPAAARALRLGHVLTADDNLLLRYVRA</sequence>